<proteinExistence type="predicted"/>
<name>A0AAV0TTH8_9STRA</name>
<evidence type="ECO:0000313" key="2">
    <source>
        <dbReference type="EMBL" id="CAI5725549.1"/>
    </source>
</evidence>
<comment type="caution">
    <text evidence="2">The sequence shown here is derived from an EMBL/GenBank/DDBJ whole genome shotgun (WGS) entry which is preliminary data.</text>
</comment>
<protein>
    <submittedName>
        <fullName evidence="2">Uncharacterized protein</fullName>
    </submittedName>
</protein>
<reference evidence="2" key="1">
    <citation type="submission" date="2022-12" db="EMBL/GenBank/DDBJ databases">
        <authorList>
            <person name="Webb A."/>
        </authorList>
    </citation>
    <scope>NUCLEOTIDE SEQUENCE</scope>
    <source>
        <strain evidence="2">Pd1</strain>
    </source>
</reference>
<dbReference type="EMBL" id="CANTFM010000574">
    <property type="protein sequence ID" value="CAI5725549.1"/>
    <property type="molecule type" value="Genomic_DNA"/>
</dbReference>
<feature type="compositionally biased region" description="Low complexity" evidence="1">
    <location>
        <begin position="13"/>
        <end position="27"/>
    </location>
</feature>
<sequence length="516" mass="54051">MFAVNKLLKQHKSSTSMSSENSSPWNSVPAASASPKTVSPWAVSPFQTSNPFKSPETSSSLTETEPEPDVVSSAVIKHLPATTKSASAFSAAFELSKETEEPIALSVWTMAPIAKAEETVSASGWTSAAPDAAEQVKQQEPLAPVEESIAPVEKEVVTEEMAAAEEEESGAAGTTSARTSVPVQEAAASAWTMAHFVKETAVVEKAGAAVVAVSTPVEPAEETLPLVVDEIVVPHKEEKEESFCAASAAWTTASVKEASSNAWTSALVLDEVVPVVVKVEADAERPVVQEKVVEPVVETAAVEEEAVPVKIVTPELAVATLEPAEEKAELVTMARKPVAEPLIEQDGLPTGAWNSTSVQEEVMKETAPVKEEPTKQELVELDVAPVEEIAAFAEAEKVAFATVSAWSTTLVQEITADEIETIKEVKPIQEPAAVEEVTKEAPVAAVKDVLMATELVVENGKVDKKAIANAFDGVASYKFDSVSKAKKIPTVEAAAAKSADAPGACGTCGVGGCSIQ</sequence>
<feature type="region of interest" description="Disordered" evidence="1">
    <location>
        <begin position="159"/>
        <end position="180"/>
    </location>
</feature>
<feature type="region of interest" description="Disordered" evidence="1">
    <location>
        <begin position="1"/>
        <end position="67"/>
    </location>
</feature>
<accession>A0AAV0TTH8</accession>
<feature type="compositionally biased region" description="Low complexity" evidence="1">
    <location>
        <begin position="54"/>
        <end position="63"/>
    </location>
</feature>
<evidence type="ECO:0000256" key="1">
    <source>
        <dbReference type="SAM" id="MobiDB-lite"/>
    </source>
</evidence>
<gene>
    <name evidence="2" type="ORF">PDE001_LOCUS3377</name>
</gene>
<keyword evidence="3" id="KW-1185">Reference proteome</keyword>
<dbReference type="AlphaFoldDB" id="A0AAV0TTH8"/>
<organism evidence="2 3">
    <name type="scientific">Peronospora destructor</name>
    <dbReference type="NCBI Taxonomy" id="86335"/>
    <lineage>
        <taxon>Eukaryota</taxon>
        <taxon>Sar</taxon>
        <taxon>Stramenopiles</taxon>
        <taxon>Oomycota</taxon>
        <taxon>Peronosporomycetes</taxon>
        <taxon>Peronosporales</taxon>
        <taxon>Peronosporaceae</taxon>
        <taxon>Peronospora</taxon>
    </lineage>
</organism>
<dbReference type="Proteomes" id="UP001162029">
    <property type="component" value="Unassembled WGS sequence"/>
</dbReference>
<evidence type="ECO:0000313" key="3">
    <source>
        <dbReference type="Proteomes" id="UP001162029"/>
    </source>
</evidence>